<dbReference type="InterPro" id="IPR011990">
    <property type="entry name" value="TPR-like_helical_dom_sf"/>
</dbReference>
<evidence type="ECO:0000313" key="3">
    <source>
        <dbReference type="Proteomes" id="UP000290900"/>
    </source>
</evidence>
<dbReference type="InParanoid" id="A0A448YN43"/>
<feature type="region of interest" description="Disordered" evidence="1">
    <location>
        <begin position="29"/>
        <end position="94"/>
    </location>
</feature>
<dbReference type="GO" id="GO:0051787">
    <property type="term" value="F:misfolded protein binding"/>
    <property type="evidence" value="ECO:0007669"/>
    <property type="project" value="TreeGrafter"/>
</dbReference>
<dbReference type="GO" id="GO:0006515">
    <property type="term" value="P:protein quality control for misfolded or incompletely synthesized proteins"/>
    <property type="evidence" value="ECO:0007669"/>
    <property type="project" value="TreeGrafter"/>
</dbReference>
<protein>
    <submittedName>
        <fullName evidence="2">DEKNAAC103394</fullName>
    </submittedName>
</protein>
<dbReference type="GO" id="GO:0031942">
    <property type="term" value="C:i-AAA complex"/>
    <property type="evidence" value="ECO:0007669"/>
    <property type="project" value="TreeGrafter"/>
</dbReference>
<dbReference type="PANTHER" id="PTHR28142">
    <property type="entry name" value="MITOCHONDRIAL INNER MEMBRANE I-AAA PROTEASE SUPERCOMPLEX SUBUNIT MGR3-RELATED"/>
    <property type="match status" value="1"/>
</dbReference>
<dbReference type="Proteomes" id="UP000290900">
    <property type="component" value="Unassembled WGS sequence"/>
</dbReference>
<feature type="compositionally biased region" description="Polar residues" evidence="1">
    <location>
        <begin position="52"/>
        <end position="72"/>
    </location>
</feature>
<dbReference type="AlphaFoldDB" id="A0A448YN43"/>
<accession>A0A448YN43</accession>
<keyword evidence="3" id="KW-1185">Reference proteome</keyword>
<name>A0A448YN43_BRENA</name>
<organism evidence="2 3">
    <name type="scientific">Brettanomyces naardenensis</name>
    <name type="common">Yeast</name>
    <dbReference type="NCBI Taxonomy" id="13370"/>
    <lineage>
        <taxon>Eukaryota</taxon>
        <taxon>Fungi</taxon>
        <taxon>Dikarya</taxon>
        <taxon>Ascomycota</taxon>
        <taxon>Saccharomycotina</taxon>
        <taxon>Pichiomycetes</taxon>
        <taxon>Pichiales</taxon>
        <taxon>Pichiaceae</taxon>
        <taxon>Brettanomyces</taxon>
    </lineage>
</organism>
<dbReference type="InterPro" id="IPR040201">
    <property type="entry name" value="Mrg3-like"/>
</dbReference>
<evidence type="ECO:0000313" key="2">
    <source>
        <dbReference type="EMBL" id="VEU22306.1"/>
    </source>
</evidence>
<dbReference type="SUPFAM" id="SSF48452">
    <property type="entry name" value="TPR-like"/>
    <property type="match status" value="1"/>
</dbReference>
<sequence length="561" mass="64039">MLTRTSRCLSCLRNRLNVSRRFLATPRDISKAPQLNQFQDPQRPPEQFRIPNDSQPAEQVHPAQQVQNNQYPQVGINRGSPGSPVPPPPPQFESRRAFGVGRSVIGLVSLLLFTAGATGLYRSYQAESISEQGIEILEDAMSKEDSDDIDGAIDNYERFLKQLDEERVSHSNANYLGAAVRIAELYEIKGRADKALKIYETLSLYLTSLVTERGIDNDFFLDRAQYDAAMTRSLTVAIRYASLLPYDRAEEAKNILLTNIVQAQRRIMQEYPPFITVLNENTNQNILTLIARDMQQKLSGKTEEEKRQQLKEALKNPLELPIYTTDPTPENRLLGLFVKGWPVFTRVLINARDLYANICIRDGDYAEAASSLTTNAVIIQRCFDHPARLSICLTKLGIVLQMMAETLKRNLFEEKIKEEEEEEQDNVDHKDTAISLDPNVDPNMLLANAFRSQNPQIKEFVIQKTYSESERIFKKTLMLTDKMKQQHMQNQVTEFFRPALDKSEMVSSCGLALIGYQSGDYQDALKYLQRARVLAVRLNAADYLEDISKWIEQVEREKKSE</sequence>
<dbReference type="EMBL" id="CAACVR010000023">
    <property type="protein sequence ID" value="VEU22306.1"/>
    <property type="molecule type" value="Genomic_DNA"/>
</dbReference>
<dbReference type="Gene3D" id="1.25.40.10">
    <property type="entry name" value="Tetratricopeptide repeat domain"/>
    <property type="match status" value="1"/>
</dbReference>
<dbReference type="OrthoDB" id="10050400at2759"/>
<reference evidence="2 3" key="1">
    <citation type="submission" date="2018-12" db="EMBL/GenBank/DDBJ databases">
        <authorList>
            <person name="Tiukova I."/>
            <person name="Dainat J."/>
        </authorList>
    </citation>
    <scope>NUCLEOTIDE SEQUENCE [LARGE SCALE GENOMIC DNA]</scope>
</reference>
<evidence type="ECO:0000256" key="1">
    <source>
        <dbReference type="SAM" id="MobiDB-lite"/>
    </source>
</evidence>
<proteinExistence type="predicted"/>
<dbReference type="STRING" id="13370.A0A448YN43"/>
<gene>
    <name evidence="2" type="ORF">BRENAR_LOCUS3037</name>
</gene>
<dbReference type="PANTHER" id="PTHR28142:SF1">
    <property type="entry name" value="MITOCHONDRIAL INNER MEMBRANE I-AAA PROTEASE SUPERCOMPLEX SUBUNIT MGR3-RELATED"/>
    <property type="match status" value="1"/>
</dbReference>